<organism evidence="6 7">
    <name type="scientific">Salvia divinorum</name>
    <name type="common">Maria pastora</name>
    <name type="synonym">Diviner's sage</name>
    <dbReference type="NCBI Taxonomy" id="28513"/>
    <lineage>
        <taxon>Eukaryota</taxon>
        <taxon>Viridiplantae</taxon>
        <taxon>Streptophyta</taxon>
        <taxon>Embryophyta</taxon>
        <taxon>Tracheophyta</taxon>
        <taxon>Spermatophyta</taxon>
        <taxon>Magnoliopsida</taxon>
        <taxon>eudicotyledons</taxon>
        <taxon>Gunneridae</taxon>
        <taxon>Pentapetalae</taxon>
        <taxon>asterids</taxon>
        <taxon>lamiids</taxon>
        <taxon>Lamiales</taxon>
        <taxon>Lamiaceae</taxon>
        <taxon>Nepetoideae</taxon>
        <taxon>Mentheae</taxon>
        <taxon>Salviinae</taxon>
        <taxon>Salvia</taxon>
        <taxon>Salvia subgen. Calosphace</taxon>
    </lineage>
</organism>
<keyword evidence="7" id="KW-1185">Reference proteome</keyword>
<gene>
    <name evidence="6" type="ORF">AAHA92_30858</name>
</gene>
<dbReference type="GO" id="GO:0005524">
    <property type="term" value="F:ATP binding"/>
    <property type="evidence" value="ECO:0007669"/>
    <property type="project" value="UniProtKB-KW"/>
</dbReference>
<name>A0ABD1FVH7_SALDI</name>
<dbReference type="AlphaFoldDB" id="A0ABD1FVH7"/>
<keyword evidence="2" id="KW-0547">Nucleotide-binding</keyword>
<proteinExistence type="inferred from homology"/>
<reference evidence="6 7" key="1">
    <citation type="submission" date="2024-06" db="EMBL/GenBank/DDBJ databases">
        <title>A chromosome level genome sequence of Diviner's sage (Salvia divinorum).</title>
        <authorList>
            <person name="Ford S.A."/>
            <person name="Ro D.-K."/>
            <person name="Ness R.W."/>
            <person name="Phillips M.A."/>
        </authorList>
    </citation>
    <scope>NUCLEOTIDE SEQUENCE [LARGE SCALE GENOMIC DNA]</scope>
    <source>
        <strain evidence="6">SAF-2024a</strain>
        <tissue evidence="6">Leaf</tissue>
    </source>
</reference>
<evidence type="ECO:0000256" key="1">
    <source>
        <dbReference type="ARBA" id="ARBA00008894"/>
    </source>
</evidence>
<comment type="similarity">
    <text evidence="1">Belongs to the disease resistance NB-LRR family.</text>
</comment>
<dbReference type="GO" id="GO:0006952">
    <property type="term" value="P:defense response"/>
    <property type="evidence" value="ECO:0007669"/>
    <property type="project" value="UniProtKB-KW"/>
</dbReference>
<dbReference type="PANTHER" id="PTHR36766:SF40">
    <property type="entry name" value="DISEASE RESISTANCE PROTEIN RGA3"/>
    <property type="match status" value="1"/>
</dbReference>
<evidence type="ECO:0000313" key="7">
    <source>
        <dbReference type="Proteomes" id="UP001567538"/>
    </source>
</evidence>
<dbReference type="PANTHER" id="PTHR36766">
    <property type="entry name" value="PLANT BROAD-SPECTRUM MILDEW RESISTANCE PROTEIN RPW8"/>
    <property type="match status" value="1"/>
</dbReference>
<evidence type="ECO:0000259" key="5">
    <source>
        <dbReference type="Pfam" id="PF00931"/>
    </source>
</evidence>
<accession>A0ABD1FVH7</accession>
<evidence type="ECO:0000256" key="4">
    <source>
        <dbReference type="ARBA" id="ARBA00022840"/>
    </source>
</evidence>
<dbReference type="InterPro" id="IPR002182">
    <property type="entry name" value="NB-ARC"/>
</dbReference>
<dbReference type="Proteomes" id="UP001567538">
    <property type="component" value="Unassembled WGS sequence"/>
</dbReference>
<protein>
    <submittedName>
        <fullName evidence="6">Late blight resistance protein R1A-10</fullName>
    </submittedName>
</protein>
<dbReference type="FunFam" id="3.40.50.300:FF:001091">
    <property type="entry name" value="Probable disease resistance protein At1g61300"/>
    <property type="match status" value="1"/>
</dbReference>
<evidence type="ECO:0000313" key="6">
    <source>
        <dbReference type="EMBL" id="KAL1534708.1"/>
    </source>
</evidence>
<dbReference type="PRINTS" id="PR00364">
    <property type="entry name" value="DISEASERSIST"/>
</dbReference>
<dbReference type="Pfam" id="PF00931">
    <property type="entry name" value="NB-ARC"/>
    <property type="match status" value="1"/>
</dbReference>
<dbReference type="SUPFAM" id="SSF52540">
    <property type="entry name" value="P-loop containing nucleoside triphosphate hydrolases"/>
    <property type="match status" value="1"/>
</dbReference>
<sequence>MAYAAVISLRHSIERLVNPTIDPGITKSAYEELGGSQQQHQHQKDLDDEGVKEEIESFMKIAKKLGEEYNRELDNDEDADVSTIDDFSGKKSTVVGLSDQCAEIRDKLLDPESRCKIVSIVGMAGIGKTVLAREVHQDLIHHFDLTAWVSLGPTRRMEDVLVDVLSQIDPTASYADEDKHTLADCLYMILYGRKYFVVLDDIWNPKEWGYLMNFFPGNNNGCRLLLSTRLQKRLIMRHCYKMMEMPLQIENIPTLETIEIADCNLIIMLLAKSMKMRKESSGNDFFPVSVTSSLNLL</sequence>
<evidence type="ECO:0000256" key="2">
    <source>
        <dbReference type="ARBA" id="ARBA00022741"/>
    </source>
</evidence>
<dbReference type="InterPro" id="IPR027417">
    <property type="entry name" value="P-loop_NTPase"/>
</dbReference>
<dbReference type="EMBL" id="JBEAFC010000012">
    <property type="protein sequence ID" value="KAL1534708.1"/>
    <property type="molecule type" value="Genomic_DNA"/>
</dbReference>
<dbReference type="Gene3D" id="3.40.50.300">
    <property type="entry name" value="P-loop containing nucleotide triphosphate hydrolases"/>
    <property type="match status" value="1"/>
</dbReference>
<feature type="domain" description="NB-ARC" evidence="5">
    <location>
        <begin position="100"/>
        <end position="232"/>
    </location>
</feature>
<keyword evidence="4" id="KW-0067">ATP-binding</keyword>
<keyword evidence="3" id="KW-0611">Plant defense</keyword>
<comment type="caution">
    <text evidence="6">The sequence shown here is derived from an EMBL/GenBank/DDBJ whole genome shotgun (WGS) entry which is preliminary data.</text>
</comment>
<evidence type="ECO:0000256" key="3">
    <source>
        <dbReference type="ARBA" id="ARBA00022821"/>
    </source>
</evidence>